<evidence type="ECO:0000256" key="5">
    <source>
        <dbReference type="ARBA" id="ARBA00023136"/>
    </source>
</evidence>
<feature type="compositionally biased region" description="Pro residues" evidence="7">
    <location>
        <begin position="55"/>
        <end position="64"/>
    </location>
</feature>
<dbReference type="InterPro" id="IPR006918">
    <property type="entry name" value="COBRA_pln"/>
</dbReference>
<comment type="similarity">
    <text evidence="2">Belongs to the COBRA family.</text>
</comment>
<evidence type="ECO:0000313" key="11">
    <source>
        <dbReference type="Proteomes" id="UP001497522"/>
    </source>
</evidence>
<evidence type="ECO:0000256" key="2">
    <source>
        <dbReference type="ARBA" id="ARBA00005507"/>
    </source>
</evidence>
<feature type="region of interest" description="Disordered" evidence="7">
    <location>
        <begin position="77"/>
        <end position="99"/>
    </location>
</feature>
<evidence type="ECO:0000256" key="7">
    <source>
        <dbReference type="SAM" id="MobiDB-lite"/>
    </source>
</evidence>
<reference evidence="10" key="1">
    <citation type="submission" date="2024-03" db="EMBL/GenBank/DDBJ databases">
        <authorList>
            <consortium name="ELIXIR-Norway"/>
            <consortium name="Elixir Norway"/>
        </authorList>
    </citation>
    <scope>NUCLEOTIDE SEQUENCE</scope>
</reference>
<feature type="chain" id="PRO_5045278565" description="COBRA C-terminal domain-containing protein" evidence="8">
    <location>
        <begin position="31"/>
        <end position="717"/>
    </location>
</feature>
<dbReference type="PANTHER" id="PTHR31052">
    <property type="entry name" value="COBRA-LIKE PROTEIN 7"/>
    <property type="match status" value="1"/>
</dbReference>
<keyword evidence="4 8" id="KW-0732">Signal</keyword>
<evidence type="ECO:0000256" key="8">
    <source>
        <dbReference type="SAM" id="SignalP"/>
    </source>
</evidence>
<keyword evidence="6" id="KW-0325">Glycoprotein</keyword>
<feature type="signal peptide" evidence="8">
    <location>
        <begin position="1"/>
        <end position="30"/>
    </location>
</feature>
<keyword evidence="5" id="KW-0472">Membrane</keyword>
<evidence type="ECO:0000259" key="9">
    <source>
        <dbReference type="Pfam" id="PF25079"/>
    </source>
</evidence>
<feature type="compositionally biased region" description="Pro residues" evidence="7">
    <location>
        <begin position="85"/>
        <end position="99"/>
    </location>
</feature>
<evidence type="ECO:0000256" key="6">
    <source>
        <dbReference type="ARBA" id="ARBA00023180"/>
    </source>
</evidence>
<dbReference type="PANTHER" id="PTHR31052:SF3">
    <property type="entry name" value="COBRA-LIKE PROTEIN 7"/>
    <property type="match status" value="1"/>
</dbReference>
<evidence type="ECO:0000256" key="1">
    <source>
        <dbReference type="ARBA" id="ARBA00004236"/>
    </source>
</evidence>
<protein>
    <recommendedName>
        <fullName evidence="9">COBRA C-terminal domain-containing protein</fullName>
    </recommendedName>
</protein>
<dbReference type="InterPro" id="IPR056900">
    <property type="entry name" value="COB_C"/>
</dbReference>
<comment type="subcellular location">
    <subcellularLocation>
        <location evidence="1">Cell membrane</location>
    </subcellularLocation>
</comment>
<evidence type="ECO:0000256" key="4">
    <source>
        <dbReference type="ARBA" id="ARBA00022729"/>
    </source>
</evidence>
<feature type="region of interest" description="Disordered" evidence="7">
    <location>
        <begin position="28"/>
        <end position="64"/>
    </location>
</feature>
<keyword evidence="11" id="KW-1185">Reference proteome</keyword>
<dbReference type="Pfam" id="PF25079">
    <property type="entry name" value="COB_C"/>
    <property type="match status" value="1"/>
</dbReference>
<feature type="domain" description="COBRA C-terminal" evidence="9">
    <location>
        <begin position="484"/>
        <end position="687"/>
    </location>
</feature>
<organism evidence="10 11">
    <name type="scientific">Sphagnum jensenii</name>
    <dbReference type="NCBI Taxonomy" id="128206"/>
    <lineage>
        <taxon>Eukaryota</taxon>
        <taxon>Viridiplantae</taxon>
        <taxon>Streptophyta</taxon>
        <taxon>Embryophyta</taxon>
        <taxon>Bryophyta</taxon>
        <taxon>Sphagnophytina</taxon>
        <taxon>Sphagnopsida</taxon>
        <taxon>Sphagnales</taxon>
        <taxon>Sphagnaceae</taxon>
        <taxon>Sphagnum</taxon>
    </lineage>
</organism>
<dbReference type="Pfam" id="PF04833">
    <property type="entry name" value="COBRA"/>
    <property type="match status" value="1"/>
</dbReference>
<keyword evidence="3" id="KW-1003">Cell membrane</keyword>
<dbReference type="Proteomes" id="UP001497522">
    <property type="component" value="Chromosome 5"/>
</dbReference>
<dbReference type="EMBL" id="OZ023706">
    <property type="protein sequence ID" value="CAK9875760.1"/>
    <property type="molecule type" value="Genomic_DNA"/>
</dbReference>
<gene>
    <name evidence="10" type="ORF">CSSPJE1EN2_LOCUS17982</name>
</gene>
<accession>A0ABP1BJF4</accession>
<evidence type="ECO:0000313" key="10">
    <source>
        <dbReference type="EMBL" id="CAK9875760.1"/>
    </source>
</evidence>
<evidence type="ECO:0000256" key="3">
    <source>
        <dbReference type="ARBA" id="ARBA00022475"/>
    </source>
</evidence>
<proteinExistence type="inferred from homology"/>
<sequence>MEFKAAEAVVFLLVPVLVLLFSVNVQSTNAQGPPVRPSPAERLSSTGAAGEVPPKKPLYPPPPPRVFPPVQAPASVHTHHVAAPAPSPSPFLSPVPSPGPAPAPAPLYPPCEGVDLLYQLSNVEKIYPYLNASQAELQPYSFEATATITNMGFSEVKNWAMGIRFQHDEILVSAPGTVLADGTPLPAEVGNGTIIMGFPAATLKNAIETAGNLNLIQAVVQLTGTEFGVEPPSYPMPLNINVTNDGYNCSIAKLYGNSTMHTCCLEQNSNITVNSDNEYLPSETGNLTITYDVTQAYEGNYWALVTISNDSPITRLDHWNLTWDWQEGEFINVMQGAQTTEADTEVCLNGQAAVTYASSININSVECCSASPIILDLPSNQFNSSNGHVQYCCRNGTILPATIDPSQSKSAFTMNVYKLPPNTATIHLVPPANWRIGDGLYKCGQPRLITPSVFPDPSGIVHSSSALKTWQVTCNISTTPQTPKCCVSFSGYYNESIIPCPTCACGCPKNPQPVCNPTSPALLLPYSALTLAPVNRTNQIVAWAGLQHESVPNPLPCQDYCGVSINWHIVSDYTNGWSARMTLFDWSNQTYANWFAAIELDKAFPGFQQAYSFNATTIPDLNNTILVEGLPGLNYLVAAQNFSAGKLQSVLSFTKVPTPGIEVSLGDGFPSKVWFNGEECSLPDIYPTGGAWHSAPMAFGALMLALAVSTLVPLRIL</sequence>
<name>A0ABP1BJF4_9BRYO</name>